<organism evidence="1 2">
    <name type="scientific">Polaribacter marinaquae</name>
    <dbReference type="NCBI Taxonomy" id="1642819"/>
    <lineage>
        <taxon>Bacteria</taxon>
        <taxon>Pseudomonadati</taxon>
        <taxon>Bacteroidota</taxon>
        <taxon>Flavobacteriia</taxon>
        <taxon>Flavobacteriales</taxon>
        <taxon>Flavobacteriaceae</taxon>
    </lineage>
</organism>
<sequence length="154" mass="17390">MKNILYFSLLFLLIFGCSVQKEPVFVKVDNVKVVSFAADTIKLKAIAFFENPNDVGGKISTDDLAVFVNDTEVAQIFSEDFKVPARDNFSIPLIAHIPTKNFLNSNKNGMLEGLINSFISKKISVRIKGNLEYVVFGFKRDFLVDKTEEIKIKF</sequence>
<protein>
    <recommendedName>
        <fullName evidence="3">Late embryogenesis abundant protein LEA-2 subgroup domain-containing protein</fullName>
    </recommendedName>
</protein>
<dbReference type="SUPFAM" id="SSF117070">
    <property type="entry name" value="LEA14-like"/>
    <property type="match status" value="1"/>
</dbReference>
<dbReference type="RefSeq" id="WP_340933228.1">
    <property type="nucleotide sequence ID" value="NZ_CP150496.1"/>
</dbReference>
<keyword evidence="2" id="KW-1185">Reference proteome</keyword>
<evidence type="ECO:0000313" key="2">
    <source>
        <dbReference type="Proteomes" id="UP001491088"/>
    </source>
</evidence>
<dbReference type="PROSITE" id="PS51257">
    <property type="entry name" value="PROKAR_LIPOPROTEIN"/>
    <property type="match status" value="1"/>
</dbReference>
<dbReference type="EMBL" id="CP150496">
    <property type="protein sequence ID" value="WYW55654.1"/>
    <property type="molecule type" value="Genomic_DNA"/>
</dbReference>
<proteinExistence type="predicted"/>
<dbReference type="Proteomes" id="UP001491088">
    <property type="component" value="Chromosome"/>
</dbReference>
<dbReference type="Gene3D" id="2.60.40.1820">
    <property type="match status" value="1"/>
</dbReference>
<accession>A0ABZ2TUW9</accession>
<evidence type="ECO:0008006" key="3">
    <source>
        <dbReference type="Google" id="ProtNLM"/>
    </source>
</evidence>
<gene>
    <name evidence="1" type="ORF">WG950_14090</name>
</gene>
<name>A0ABZ2TUW9_9FLAO</name>
<evidence type="ECO:0000313" key="1">
    <source>
        <dbReference type="EMBL" id="WYW55654.1"/>
    </source>
</evidence>
<reference evidence="1 2" key="1">
    <citation type="submission" date="2024-03" db="EMBL/GenBank/DDBJ databases">
        <authorList>
            <person name="Cao K."/>
        </authorList>
    </citation>
    <scope>NUCLEOTIDE SEQUENCE [LARGE SCALE GENOMIC DNA]</scope>
    <source>
        <strain evidence="1 2">MCCC 1K00696</strain>
    </source>
</reference>